<protein>
    <recommendedName>
        <fullName evidence="2">TonB-dependent receptor</fullName>
    </recommendedName>
</protein>
<dbReference type="Pfam" id="PF13715">
    <property type="entry name" value="CarbopepD_reg_2"/>
    <property type="match status" value="1"/>
</dbReference>
<organism evidence="1">
    <name type="scientific">uncultured Paludibacter sp</name>
    <dbReference type="NCBI Taxonomy" id="497635"/>
    <lineage>
        <taxon>Bacteria</taxon>
        <taxon>Pseudomonadati</taxon>
        <taxon>Bacteroidota</taxon>
        <taxon>Bacteroidia</taxon>
        <taxon>Bacteroidales</taxon>
        <taxon>Paludibacteraceae</taxon>
        <taxon>Paludibacter</taxon>
        <taxon>environmental samples</taxon>
    </lineage>
</organism>
<proteinExistence type="predicted"/>
<dbReference type="AlphaFoldDB" id="A0A653AEI5"/>
<dbReference type="InterPro" id="IPR008969">
    <property type="entry name" value="CarboxyPept-like_regulatory"/>
</dbReference>
<gene>
    <name evidence="1" type="ORF">TRIP_D390015</name>
</gene>
<accession>A0A653AEI5</accession>
<dbReference type="SUPFAM" id="SSF49464">
    <property type="entry name" value="Carboxypeptidase regulatory domain-like"/>
    <property type="match status" value="1"/>
</dbReference>
<name>A0A653AEI5_9BACT</name>
<evidence type="ECO:0000313" key="1">
    <source>
        <dbReference type="EMBL" id="VBB46330.1"/>
    </source>
</evidence>
<sequence>MSKPFLFIILLIFLPFIAVSQTAIKGVVYDKTSKKPLSGAIVSVLDEKSETITYDISSEKGEYRLLFNNADKKILLTGRILGYKEEQIELENKSQQQNLYLEETGIEIKEVTIKSKPINVNEDTLKYSVNTFKSAGDRVIGDVLKKLPGIEVTESGGIKYNGEPINKFYIEGLDLLESKYGIATNNVPVDAVQNVEVIENHQPIKSLKGMISSAQAAINLKLKDNKMARPVGGVRAGGGYSDEVNWLLEIFALQASKKRQTIVMYKTNNTGNDITQEFNEQTISIRDLQNSDDEFQKEILSPSGINNPPIEKERYLFNKTHTASLNNLWKTGEDNQLRVNVNYVNDVETQNTYSQSDYYLGDSVLQVTETDNYTQKQQQLDGGISYNENGKGHYLDDDLKWKIKWNKNNSNSVINGSEIGQSFEMPVTQIQNQLNYLKVFGEKIFNIGSYLSFINQPENLTVDNNGVFSYQKIKLSNFYSKTSSYYSWGWRRSSLRLNGDLEASANNIYTDLDNTLFTDSLQCNKQINIINVELSPLYSYKTDKINFEIEFPINNEVIFKTDKLKNNEKTTDNYFLLNSRVGFSYKFNPFLSFRASYRFAQNIGDYTDYLDAFIMKNYLSYYKPSGILSLRKNQSYSLSINYKNPLSSLFINSYISYVPSETNKSIATRFVELQSVKSDINLRNKTNMWMGNIYLGKYISKIKTNFSITTNYSYYQSSQVQQNILYPFHSNMLSVNFKSNTKVSDFLTFVYLLNFMNNQSTITTSGIKNTSNLNQFGQQFKTYYSPTKKLEFNLQLEQSYNELSTNSFINMFFANMGATYKLKKIDFEFNWNNIFNKKEYAYSAFSGLDTYRYKYGIRPMSVMFTVSFKF</sequence>
<evidence type="ECO:0008006" key="2">
    <source>
        <dbReference type="Google" id="ProtNLM"/>
    </source>
</evidence>
<dbReference type="SUPFAM" id="SSF56935">
    <property type="entry name" value="Porins"/>
    <property type="match status" value="1"/>
</dbReference>
<dbReference type="EMBL" id="UPXZ01000033">
    <property type="protein sequence ID" value="VBB46330.1"/>
    <property type="molecule type" value="Genomic_DNA"/>
</dbReference>
<reference evidence="1" key="1">
    <citation type="submission" date="2018-07" db="EMBL/GenBank/DDBJ databases">
        <authorList>
            <consortium name="Genoscope - CEA"/>
            <person name="William W."/>
        </authorList>
    </citation>
    <scope>NUCLEOTIDE SEQUENCE</scope>
    <source>
        <strain evidence="1">IK1</strain>
    </source>
</reference>
<dbReference type="Gene3D" id="2.60.40.1120">
    <property type="entry name" value="Carboxypeptidase-like, regulatory domain"/>
    <property type="match status" value="1"/>
</dbReference>